<accession>A0A1C7MBE9</accession>
<sequence length="1265" mass="142824">MPPYQCQFCHQKKPTLKGLRSHIAQKWSCRNSLRRIISRSTYITEPLSKSPHESTSYVEDNLQDVQMDYGHQSPPQGDTTDSPELHNTTGRQTRVEEVEDEEPGGLPKRPWIEDFPLLAAEVFGQASTQFEDIHAEKHTAGEDQWAPFADREEWELAEWLMTTGISQEAIDSYLKLPITRKRSALSFHNKDAFLKKIDSLPQGPTWICEPFEVTGDLKDEKGQTQVENVELWRRDPVECIRELLGNPAFKDDLRYAPEKMYGDAEGNERIYDEMWSGDWWWEVQSALPGGATVAPVILSSDKTQLSRFSGDKQAWPIYLSLGNISKATRRQPSKHATILLGYIPVTKLQCFSTSTRSLQGYRLFHSCMRSILEPLVQAGRDGVEMVCTDGAIRRVHPIVAAYIADHPEQCLVVGCQENHCPKCTAGPTSLGDPVYSTMRNPEDVLRIIAEAARGEKPAKFKSYGLRLIEPFWTDLPHCDIFACITPDLLHQLHKGVFKDHTVSWATECVAGGAAEVDRRFRALPTHPDLRHFKKGISLVSQWTGTEYKNMEKVFLGVLTGASDPAVLRAVRGVLDFIHYAHFEAHSDTSLARLGDALAAFHANKEVFVKHGVREHFNIPKIHSTQHYQASIRKLGTADGFNTEGSERLHIDYAKRAYASTNKRVYIQQMTTWLTRQEAVHRFSVYLQWVESLPRHSQFGDDSDNEDTSSPEHDHASPRYSIAKEPGLPNTTVLSLELNFGCSNFIPTLEDFLRTSSRNRTLPAAAEHLSTHTQFSVYKRMKIYLPPLRQVSRKPTQDTIRAIPSTPARRLKKATPAHFDTVLVRQTPGDYECDSDNPLDDLCVARVRAIFQLPEAYGAQFKHPLAFVEWFTPFRTPDSDTGMYKVSHSSRSHRRRVSIIPVTQIERSCHLLPIWGKQMERSWRSEDVLDQFLSVDIMDVSGESQSDIIANILKMRLDERGKPVPNSHTHELQNDIEKMNEQRQGGYCGSCYGGIEPSSGCCEHARTCARLCERGLVEKLKEQASEGRDVSGQLRVNKVTLSSFGVIFEGKVTSCALPPRVAVWPERTSVRGRHQPLELADCRNQVCTPDLRLVVHILREYTNRVSYSVGTEEGGGPPASSILRELCVTDVIELLGPSLEDLFDMCGRKFSIKTVCMAARQMLSRVQTIHDKNLIYRDIKPNNILVGRPGTKAANEQSRGDDLEALGHVFMDFLRGSLPWQGLKVATNKQKYEKIGEKQTTPIKELCEGFPGALTISGYMLHHIHV</sequence>
<evidence type="ECO:0000256" key="2">
    <source>
        <dbReference type="SAM" id="MobiDB-lite"/>
    </source>
</evidence>
<dbReference type="PROSITE" id="PS50011">
    <property type="entry name" value="PROTEIN_KINASE_DOM"/>
    <property type="match status" value="1"/>
</dbReference>
<dbReference type="Proteomes" id="UP000092993">
    <property type="component" value="Unassembled WGS sequence"/>
</dbReference>
<evidence type="ECO:0000256" key="1">
    <source>
        <dbReference type="ARBA" id="ARBA00012513"/>
    </source>
</evidence>
<gene>
    <name evidence="4" type="ORF">A0H81_06563</name>
</gene>
<feature type="compositionally biased region" description="Polar residues" evidence="2">
    <location>
        <begin position="73"/>
        <end position="92"/>
    </location>
</feature>
<feature type="domain" description="Protein kinase" evidence="3">
    <location>
        <begin position="1032"/>
        <end position="1265"/>
    </location>
</feature>
<dbReference type="STRING" id="5627.A0A1C7MBE9"/>
<feature type="region of interest" description="Disordered" evidence="2">
    <location>
        <begin position="697"/>
        <end position="723"/>
    </location>
</feature>
<dbReference type="OMA" id="PNSHTHE"/>
<dbReference type="PANTHER" id="PTHR11909">
    <property type="entry name" value="CASEIN KINASE-RELATED"/>
    <property type="match status" value="1"/>
</dbReference>
<dbReference type="GO" id="GO:0005524">
    <property type="term" value="F:ATP binding"/>
    <property type="evidence" value="ECO:0007669"/>
    <property type="project" value="InterPro"/>
</dbReference>
<proteinExistence type="predicted"/>
<dbReference type="InterPro" id="IPR011009">
    <property type="entry name" value="Kinase-like_dom_sf"/>
</dbReference>
<dbReference type="InterPro" id="IPR008271">
    <property type="entry name" value="Ser/Thr_kinase_AS"/>
</dbReference>
<organism evidence="4 5">
    <name type="scientific">Grifola frondosa</name>
    <name type="common">Maitake</name>
    <name type="synonym">Polyporus frondosus</name>
    <dbReference type="NCBI Taxonomy" id="5627"/>
    <lineage>
        <taxon>Eukaryota</taxon>
        <taxon>Fungi</taxon>
        <taxon>Dikarya</taxon>
        <taxon>Basidiomycota</taxon>
        <taxon>Agaricomycotina</taxon>
        <taxon>Agaricomycetes</taxon>
        <taxon>Polyporales</taxon>
        <taxon>Grifolaceae</taxon>
        <taxon>Grifola</taxon>
    </lineage>
</organism>
<comment type="caution">
    <text evidence="4">The sequence shown here is derived from an EMBL/GenBank/DDBJ whole genome shotgun (WGS) entry which is preliminary data.</text>
</comment>
<dbReference type="InterPro" id="IPR050235">
    <property type="entry name" value="CK1_Ser-Thr_kinase"/>
</dbReference>
<keyword evidence="5" id="KW-1185">Reference proteome</keyword>
<reference evidence="4 5" key="1">
    <citation type="submission" date="2016-03" db="EMBL/GenBank/DDBJ databases">
        <title>Whole genome sequencing of Grifola frondosa 9006-11.</title>
        <authorList>
            <person name="Min B."/>
            <person name="Park H."/>
            <person name="Kim J.-G."/>
            <person name="Cho H."/>
            <person name="Oh Y.-L."/>
            <person name="Kong W.-S."/>
            <person name="Choi I.-G."/>
        </authorList>
    </citation>
    <scope>NUCLEOTIDE SEQUENCE [LARGE SCALE GENOMIC DNA]</scope>
    <source>
        <strain evidence="4 5">9006-11</strain>
    </source>
</reference>
<dbReference type="PROSITE" id="PS00108">
    <property type="entry name" value="PROTEIN_KINASE_ST"/>
    <property type="match status" value="1"/>
</dbReference>
<protein>
    <recommendedName>
        <fullName evidence="1">non-specific serine/threonine protein kinase</fullName>
        <ecNumber evidence="1">2.7.11.1</ecNumber>
    </recommendedName>
</protein>
<dbReference type="EC" id="2.7.11.1" evidence="1"/>
<dbReference type="InterPro" id="IPR000719">
    <property type="entry name" value="Prot_kinase_dom"/>
</dbReference>
<name>A0A1C7MBE9_GRIFR</name>
<dbReference type="InterPro" id="IPR041078">
    <property type="entry name" value="Plavaka"/>
</dbReference>
<dbReference type="GO" id="GO:0004674">
    <property type="term" value="F:protein serine/threonine kinase activity"/>
    <property type="evidence" value="ECO:0007669"/>
    <property type="project" value="UniProtKB-EC"/>
</dbReference>
<dbReference type="SUPFAM" id="SSF56112">
    <property type="entry name" value="Protein kinase-like (PK-like)"/>
    <property type="match status" value="1"/>
</dbReference>
<evidence type="ECO:0000313" key="5">
    <source>
        <dbReference type="Proteomes" id="UP000092993"/>
    </source>
</evidence>
<dbReference type="Gene3D" id="1.10.510.10">
    <property type="entry name" value="Transferase(Phosphotransferase) domain 1"/>
    <property type="match status" value="2"/>
</dbReference>
<dbReference type="AlphaFoldDB" id="A0A1C7MBE9"/>
<dbReference type="EMBL" id="LUGG01000006">
    <property type="protein sequence ID" value="OBZ73686.1"/>
    <property type="molecule type" value="Genomic_DNA"/>
</dbReference>
<evidence type="ECO:0000259" key="3">
    <source>
        <dbReference type="PROSITE" id="PS50011"/>
    </source>
</evidence>
<evidence type="ECO:0000313" key="4">
    <source>
        <dbReference type="EMBL" id="OBZ73686.1"/>
    </source>
</evidence>
<dbReference type="OrthoDB" id="2418900at2759"/>
<feature type="region of interest" description="Disordered" evidence="2">
    <location>
        <begin position="67"/>
        <end position="110"/>
    </location>
</feature>
<dbReference type="Pfam" id="PF18759">
    <property type="entry name" value="Plavaka"/>
    <property type="match status" value="1"/>
</dbReference>